<evidence type="ECO:0000313" key="15">
    <source>
        <dbReference type="EMBL" id="KOS19071.1"/>
    </source>
</evidence>
<evidence type="ECO:0000256" key="3">
    <source>
        <dbReference type="ARBA" id="ARBA00011875"/>
    </source>
</evidence>
<gene>
    <name evidence="15" type="ORF">ESCO_000351</name>
</gene>
<comment type="subunit">
    <text evidence="3 13">Component of the mitochondrial contact site and cristae organizing system (MICOS) complex.</text>
</comment>
<evidence type="ECO:0000256" key="9">
    <source>
        <dbReference type="ARBA" id="ARBA00023054"/>
    </source>
</evidence>
<dbReference type="Proteomes" id="UP000053831">
    <property type="component" value="Unassembled WGS sequence"/>
</dbReference>
<accession>A0A0M8N3I1</accession>
<keyword evidence="7" id="KW-0809">Transit peptide</keyword>
<dbReference type="STRING" id="150374.A0A0M8N3I1"/>
<keyword evidence="16" id="KW-1185">Reference proteome</keyword>
<feature type="region of interest" description="Disordered" evidence="14">
    <location>
        <begin position="218"/>
        <end position="272"/>
    </location>
</feature>
<reference evidence="15 16" key="1">
    <citation type="submission" date="2015-07" db="EMBL/GenBank/DDBJ databases">
        <title>The genome of the fungus Escovopsis weberi, a specialized disease agent of ant agriculture.</title>
        <authorList>
            <person name="de Man T.J."/>
            <person name="Stajich J.E."/>
            <person name="Kubicek C.P."/>
            <person name="Chenthamara K."/>
            <person name="Atanasova L."/>
            <person name="Druzhinina I.S."/>
            <person name="Birnbaum S."/>
            <person name="Barribeau S.M."/>
            <person name="Teiling C."/>
            <person name="Suen G."/>
            <person name="Currie C."/>
            <person name="Gerardo N.M."/>
        </authorList>
    </citation>
    <scope>NUCLEOTIDE SEQUENCE [LARGE SCALE GENOMIC DNA]</scope>
</reference>
<dbReference type="AlphaFoldDB" id="A0A0M8N3I1"/>
<evidence type="ECO:0000256" key="1">
    <source>
        <dbReference type="ARBA" id="ARBA00004434"/>
    </source>
</evidence>
<keyword evidence="8 13" id="KW-1133">Transmembrane helix</keyword>
<evidence type="ECO:0000313" key="16">
    <source>
        <dbReference type="Proteomes" id="UP000053831"/>
    </source>
</evidence>
<keyword evidence="9" id="KW-0175">Coiled coil</keyword>
<evidence type="ECO:0000256" key="5">
    <source>
        <dbReference type="ARBA" id="ARBA00022692"/>
    </source>
</evidence>
<keyword evidence="10 13" id="KW-0496">Mitochondrion</keyword>
<dbReference type="Pfam" id="PF09731">
    <property type="entry name" value="Mitofilin"/>
    <property type="match status" value="1"/>
</dbReference>
<feature type="compositionally biased region" description="Low complexity" evidence="14">
    <location>
        <begin position="47"/>
        <end position="104"/>
    </location>
</feature>
<dbReference type="PANTHER" id="PTHR15415:SF7">
    <property type="entry name" value="MICOS COMPLEX SUBUNIT MIC60"/>
    <property type="match status" value="1"/>
</dbReference>
<feature type="region of interest" description="Disordered" evidence="14">
    <location>
        <begin position="43"/>
        <end position="128"/>
    </location>
</feature>
<comment type="caution">
    <text evidence="15">The sequence shown here is derived from an EMBL/GenBank/DDBJ whole genome shotgun (WGS) entry which is preliminary data.</text>
</comment>
<dbReference type="PANTHER" id="PTHR15415">
    <property type="entry name" value="MITOFILIN"/>
    <property type="match status" value="1"/>
</dbReference>
<dbReference type="GO" id="GO:0042407">
    <property type="term" value="P:cristae formation"/>
    <property type="evidence" value="ECO:0007669"/>
    <property type="project" value="TreeGrafter"/>
</dbReference>
<feature type="compositionally biased region" description="Low complexity" evidence="14">
    <location>
        <begin position="111"/>
        <end position="120"/>
    </location>
</feature>
<proteinExistence type="inferred from homology"/>
<dbReference type="OrthoDB" id="10261039at2759"/>
<protein>
    <recommendedName>
        <fullName evidence="4 13">MICOS complex subunit MIC60</fullName>
    </recommendedName>
    <alternativeName>
        <fullName evidence="13">Mitofilin</fullName>
    </alternativeName>
</protein>
<comment type="similarity">
    <text evidence="2 13">Belongs to the MICOS complex subunit Mic60 family.</text>
</comment>
<sequence>MLRSSLRTARLLRTSPAAAAAAGRQWSIAASRPASAAGIRYFADQRPSTTGTSTTPTTPTNSTTNASTAKTAPVAAPATPAAGAQASKPVSTSASAPSASSSSIKAEKPKTQTQTQTQTPAAPPPPRKRGFFRRLRNFFLTLILLGVGGFAGGVWYSRVNDNFHDFFTEYIPFGEQAVLYLEELEFKKRFPNARTSVAGSRESGEKVRIPVQSGASWRVADQTESVGRRSSAATSALASSHSSPSAKEPAAKPAPKAEEAVPKPAPAPAPFAAAKAAEETVVAAAQKPNKAPARKLKSIDLMSVPDAKEPIVRDLVHMINDLILVINADEAHGKYGSSVEKAKSEIVRIGSRLNDLKTGIEKQAASEVKATIAEFDAAAADLIKRVENTMVQQEVAFRQEFEEQMKAVRDGYDQRVALLLEREQQLGEERLRNKLTEQAVALKKEFLREVEARVEEERESRLGKIDALSAAVAELEKLSLGWNKVVDSNLRTQQLHVAVEAVRARLEDGTNPGPFIRELVAIKEIASDDALVDAAIASITPSAYQRGISTPSQLIDRFRRVAGEVRKASLLPDDAGVASHASSWALSHIMFKKQGLAEGDDVESILTRTHTFLEEGDLDAAAREMTGLQGWAKTLSKDWLAEARKVLEVQQALDVIATEARLQSLRVD</sequence>
<comment type="subcellular location">
    <subcellularLocation>
        <location evidence="1 13">Mitochondrion inner membrane</location>
        <topology evidence="1 13">Single-pass membrane protein</topology>
    </subcellularLocation>
</comment>
<name>A0A0M8N3I1_ESCWE</name>
<dbReference type="GO" id="GO:0061617">
    <property type="term" value="C:MICOS complex"/>
    <property type="evidence" value="ECO:0007669"/>
    <property type="project" value="TreeGrafter"/>
</dbReference>
<evidence type="ECO:0000256" key="8">
    <source>
        <dbReference type="ARBA" id="ARBA00022989"/>
    </source>
</evidence>
<evidence type="ECO:0000256" key="14">
    <source>
        <dbReference type="SAM" id="MobiDB-lite"/>
    </source>
</evidence>
<feature type="transmembrane region" description="Helical" evidence="13">
    <location>
        <begin position="137"/>
        <end position="156"/>
    </location>
</feature>
<dbReference type="InterPro" id="IPR019133">
    <property type="entry name" value="MIC60"/>
</dbReference>
<evidence type="ECO:0000256" key="4">
    <source>
        <dbReference type="ARBA" id="ARBA00018116"/>
    </source>
</evidence>
<keyword evidence="5 13" id="KW-0812">Transmembrane</keyword>
<feature type="compositionally biased region" description="Low complexity" evidence="14">
    <location>
        <begin position="230"/>
        <end position="254"/>
    </location>
</feature>
<organism evidence="15 16">
    <name type="scientific">Escovopsis weberi</name>
    <dbReference type="NCBI Taxonomy" id="150374"/>
    <lineage>
        <taxon>Eukaryota</taxon>
        <taxon>Fungi</taxon>
        <taxon>Dikarya</taxon>
        <taxon>Ascomycota</taxon>
        <taxon>Pezizomycotina</taxon>
        <taxon>Sordariomycetes</taxon>
        <taxon>Hypocreomycetidae</taxon>
        <taxon>Hypocreales</taxon>
        <taxon>Hypocreaceae</taxon>
        <taxon>Escovopsis</taxon>
    </lineage>
</organism>
<dbReference type="EMBL" id="LGSR01000020">
    <property type="protein sequence ID" value="KOS19071.1"/>
    <property type="molecule type" value="Genomic_DNA"/>
</dbReference>
<comment type="function">
    <text evidence="12">Component of the MICOS complex, a large protein complex of the mitochondrial inner membrane that plays crucial roles in the maintenance of crista junctions, inner membrane architecture, and formation of contact sites to the outer membrane. Plays a role in keeping cristae membranes connected to the inner boundary membrane. Also promotes protein import via the mitochondrial intermembrane space assembly (MIA) pathway.</text>
</comment>
<evidence type="ECO:0000256" key="7">
    <source>
        <dbReference type="ARBA" id="ARBA00022946"/>
    </source>
</evidence>
<evidence type="ECO:0000256" key="13">
    <source>
        <dbReference type="RuleBase" id="RU363000"/>
    </source>
</evidence>
<evidence type="ECO:0000256" key="6">
    <source>
        <dbReference type="ARBA" id="ARBA00022792"/>
    </source>
</evidence>
<keyword evidence="11 13" id="KW-0472">Membrane</keyword>
<evidence type="ECO:0000256" key="12">
    <source>
        <dbReference type="ARBA" id="ARBA00025571"/>
    </source>
</evidence>
<keyword evidence="6 13" id="KW-0999">Mitochondrion inner membrane</keyword>
<evidence type="ECO:0000256" key="2">
    <source>
        <dbReference type="ARBA" id="ARBA00010877"/>
    </source>
</evidence>
<evidence type="ECO:0000256" key="11">
    <source>
        <dbReference type="ARBA" id="ARBA00023136"/>
    </source>
</evidence>
<evidence type="ECO:0000256" key="10">
    <source>
        <dbReference type="ARBA" id="ARBA00023128"/>
    </source>
</evidence>